<keyword evidence="3" id="KW-0902">Two-component regulatory system</keyword>
<dbReference type="PANTHER" id="PTHR24421:SF63">
    <property type="entry name" value="SENSOR HISTIDINE KINASE DESK"/>
    <property type="match status" value="1"/>
</dbReference>
<dbReference type="PANTHER" id="PTHR24421">
    <property type="entry name" value="NITRATE/NITRITE SENSOR PROTEIN NARX-RELATED"/>
    <property type="match status" value="1"/>
</dbReference>
<evidence type="ECO:0000313" key="7">
    <source>
        <dbReference type="Proteomes" id="UP001500655"/>
    </source>
</evidence>
<dbReference type="Gene3D" id="1.20.5.1930">
    <property type="match status" value="1"/>
</dbReference>
<feature type="transmembrane region" description="Helical" evidence="4">
    <location>
        <begin position="149"/>
        <end position="170"/>
    </location>
</feature>
<keyword evidence="7" id="KW-1185">Reference proteome</keyword>
<keyword evidence="4" id="KW-0472">Membrane</keyword>
<feature type="transmembrane region" description="Helical" evidence="4">
    <location>
        <begin position="80"/>
        <end position="100"/>
    </location>
</feature>
<accession>A0ABN2KFV5</accession>
<evidence type="ECO:0000259" key="5">
    <source>
        <dbReference type="Pfam" id="PF07730"/>
    </source>
</evidence>
<feature type="transmembrane region" description="Helical" evidence="4">
    <location>
        <begin position="12"/>
        <end position="36"/>
    </location>
</feature>
<proteinExistence type="predicted"/>
<keyword evidence="1" id="KW-0808">Transferase</keyword>
<dbReference type="InterPro" id="IPR011712">
    <property type="entry name" value="Sig_transdc_His_kin_sub3_dim/P"/>
</dbReference>
<evidence type="ECO:0000313" key="6">
    <source>
        <dbReference type="EMBL" id="GAA1755178.1"/>
    </source>
</evidence>
<comment type="caution">
    <text evidence="6">The sequence shown here is derived from an EMBL/GenBank/DDBJ whole genome shotgun (WGS) entry which is preliminary data.</text>
</comment>
<dbReference type="Proteomes" id="UP001500655">
    <property type="component" value="Unassembled WGS sequence"/>
</dbReference>
<dbReference type="Gene3D" id="3.30.565.10">
    <property type="entry name" value="Histidine kinase-like ATPase, C-terminal domain"/>
    <property type="match status" value="1"/>
</dbReference>
<keyword evidence="4" id="KW-1133">Transmembrane helix</keyword>
<dbReference type="EMBL" id="BAAALS010000012">
    <property type="protein sequence ID" value="GAA1755178.1"/>
    <property type="molecule type" value="Genomic_DNA"/>
</dbReference>
<feature type="transmembrane region" description="Helical" evidence="4">
    <location>
        <begin position="48"/>
        <end position="68"/>
    </location>
</feature>
<evidence type="ECO:0000256" key="2">
    <source>
        <dbReference type="ARBA" id="ARBA00022777"/>
    </source>
</evidence>
<feature type="domain" description="Signal transduction histidine kinase subgroup 3 dimerisation and phosphoacceptor" evidence="5">
    <location>
        <begin position="191"/>
        <end position="257"/>
    </location>
</feature>
<dbReference type="InterPro" id="IPR036890">
    <property type="entry name" value="HATPase_C_sf"/>
</dbReference>
<dbReference type="CDD" id="cd16917">
    <property type="entry name" value="HATPase_UhpB-NarQ-NarX-like"/>
    <property type="match status" value="1"/>
</dbReference>
<evidence type="ECO:0000256" key="4">
    <source>
        <dbReference type="SAM" id="Phobius"/>
    </source>
</evidence>
<feature type="transmembrane region" description="Helical" evidence="4">
    <location>
        <begin position="106"/>
        <end position="137"/>
    </location>
</feature>
<name>A0ABN2KFV5_9ACTN</name>
<evidence type="ECO:0000256" key="3">
    <source>
        <dbReference type="ARBA" id="ARBA00023012"/>
    </source>
</evidence>
<keyword evidence="4" id="KW-0812">Transmembrane</keyword>
<keyword evidence="2" id="KW-0418">Kinase</keyword>
<evidence type="ECO:0000256" key="1">
    <source>
        <dbReference type="ARBA" id="ARBA00022679"/>
    </source>
</evidence>
<organism evidence="6 7">
    <name type="scientific">Luedemannella helvata</name>
    <dbReference type="NCBI Taxonomy" id="349315"/>
    <lineage>
        <taxon>Bacteria</taxon>
        <taxon>Bacillati</taxon>
        <taxon>Actinomycetota</taxon>
        <taxon>Actinomycetes</taxon>
        <taxon>Micromonosporales</taxon>
        <taxon>Micromonosporaceae</taxon>
        <taxon>Luedemannella</taxon>
    </lineage>
</organism>
<dbReference type="InterPro" id="IPR050482">
    <property type="entry name" value="Sensor_HK_TwoCompSys"/>
</dbReference>
<sequence length="377" mass="39539">MLTYSRPMQQRLAQVRVVTFVVLVTNASAALFLPAVGLWREPEPARQVLGALGIALFSAAQAAVLYTLVTPWLSGRVKRWSRVALALTAVASLPLVGPVGGGWPTWSWLAACSVGVVPVLTGPLLAIGLSAATVALALAVTPGSIGDSLIITAGFGAGLAAINVLHVWLWDVLLQAEQGRAAQVQLATAEERLRFARDVHDLLGHNLSIIALKAELAERLAATDGARAGQEAAEVRRLAASTLVELRAAVYGYRQVGLREQLTAIERVLESSGVRCTVSVPDGDLPAQAVLTAVVREATTNVLRHSRAGWCTITLQAALGEVRLTVTNDGVRDAAAPDAHSQGLRGLADRLAEAGGVLHTRADGGRFTVEAVVRSPS</sequence>
<dbReference type="Pfam" id="PF07730">
    <property type="entry name" value="HisKA_3"/>
    <property type="match status" value="1"/>
</dbReference>
<gene>
    <name evidence="6" type="ORF">GCM10009681_27930</name>
</gene>
<protein>
    <recommendedName>
        <fullName evidence="5">Signal transduction histidine kinase subgroup 3 dimerisation and phosphoacceptor domain-containing protein</fullName>
    </recommendedName>
</protein>
<reference evidence="6 7" key="1">
    <citation type="journal article" date="2019" name="Int. J. Syst. Evol. Microbiol.">
        <title>The Global Catalogue of Microorganisms (GCM) 10K type strain sequencing project: providing services to taxonomists for standard genome sequencing and annotation.</title>
        <authorList>
            <consortium name="The Broad Institute Genomics Platform"/>
            <consortium name="The Broad Institute Genome Sequencing Center for Infectious Disease"/>
            <person name="Wu L."/>
            <person name="Ma J."/>
        </authorList>
    </citation>
    <scope>NUCLEOTIDE SEQUENCE [LARGE SCALE GENOMIC DNA]</scope>
    <source>
        <strain evidence="6 7">JCM 13249</strain>
    </source>
</reference>